<dbReference type="PANTHER" id="PTHR33021:SF496">
    <property type="entry name" value="OS08G0482700 PROTEIN"/>
    <property type="match status" value="1"/>
</dbReference>
<evidence type="ECO:0000313" key="8">
    <source>
        <dbReference type="Proteomes" id="UP000593579"/>
    </source>
</evidence>
<dbReference type="Gene3D" id="2.60.40.420">
    <property type="entry name" value="Cupredoxins - blue copper proteins"/>
    <property type="match status" value="1"/>
</dbReference>
<dbReference type="AlphaFoldDB" id="A0A7J9CW22"/>
<feature type="compositionally biased region" description="Low complexity" evidence="4">
    <location>
        <begin position="132"/>
        <end position="160"/>
    </location>
</feature>
<evidence type="ECO:0000259" key="6">
    <source>
        <dbReference type="PROSITE" id="PS51485"/>
    </source>
</evidence>
<keyword evidence="8" id="KW-1185">Reference proteome</keyword>
<dbReference type="InterPro" id="IPR028871">
    <property type="entry name" value="BlueCu_1_BS"/>
</dbReference>
<dbReference type="GO" id="GO:0005886">
    <property type="term" value="C:plasma membrane"/>
    <property type="evidence" value="ECO:0007669"/>
    <property type="project" value="TreeGrafter"/>
</dbReference>
<sequence>MSGKITMAMAALFVVLAANVLQSTNGATYTVGDSTGWIVPTNNDFYDNWADNKVFVVGDVLVFNFTTGQHDVAEVTETAYDACTTANTISTVSTGPARITLNRTGEFYFICAVPGHCSGGQKLDVEVRNGNSSTAAVPAPGPSPTTSTPPTAATPTSPGTSSPPPGTNSASSLVSTLSPVFFMAIALVLMC</sequence>
<reference evidence="7 8" key="1">
    <citation type="journal article" date="2019" name="Genome Biol. Evol.">
        <title>Insights into the evolution of the New World diploid cottons (Gossypium, subgenus Houzingenia) based on genome sequencing.</title>
        <authorList>
            <person name="Grover C.E."/>
            <person name="Arick M.A. 2nd"/>
            <person name="Thrash A."/>
            <person name="Conover J.L."/>
            <person name="Sanders W.S."/>
            <person name="Peterson D.G."/>
            <person name="Frelichowski J.E."/>
            <person name="Scheffler J.A."/>
            <person name="Scheffler B.E."/>
            <person name="Wendel J.F."/>
        </authorList>
    </citation>
    <scope>NUCLEOTIDE SEQUENCE [LARGE SCALE GENOMIC DNA]</scope>
    <source>
        <strain evidence="7">5</strain>
        <tissue evidence="7">Leaf</tissue>
    </source>
</reference>
<dbReference type="GO" id="GO:0009055">
    <property type="term" value="F:electron transfer activity"/>
    <property type="evidence" value="ECO:0007669"/>
    <property type="project" value="InterPro"/>
</dbReference>
<dbReference type="Proteomes" id="UP000593579">
    <property type="component" value="Unassembled WGS sequence"/>
</dbReference>
<proteinExistence type="predicted"/>
<evidence type="ECO:0000256" key="5">
    <source>
        <dbReference type="SAM" id="SignalP"/>
    </source>
</evidence>
<dbReference type="PANTHER" id="PTHR33021">
    <property type="entry name" value="BLUE COPPER PROTEIN"/>
    <property type="match status" value="1"/>
</dbReference>
<gene>
    <name evidence="7" type="ORF">Gogos_001412</name>
</gene>
<feature type="region of interest" description="Disordered" evidence="4">
    <location>
        <begin position="131"/>
        <end position="170"/>
    </location>
</feature>
<dbReference type="CDD" id="cd13920">
    <property type="entry name" value="Stellacyanin"/>
    <property type="match status" value="1"/>
</dbReference>
<accession>A0A7J9CW22</accession>
<evidence type="ECO:0000256" key="1">
    <source>
        <dbReference type="ARBA" id="ARBA00022723"/>
    </source>
</evidence>
<keyword evidence="5" id="KW-0732">Signal</keyword>
<dbReference type="FunFam" id="2.60.40.420:FF:000003">
    <property type="entry name" value="Blue copper"/>
    <property type="match status" value="1"/>
</dbReference>
<dbReference type="SUPFAM" id="SSF49503">
    <property type="entry name" value="Cupredoxins"/>
    <property type="match status" value="1"/>
</dbReference>
<protein>
    <recommendedName>
        <fullName evidence="6">Phytocyanin domain-containing protein</fullName>
    </recommendedName>
</protein>
<dbReference type="InterPro" id="IPR039391">
    <property type="entry name" value="Phytocyanin-like"/>
</dbReference>
<dbReference type="PROSITE" id="PS00196">
    <property type="entry name" value="COPPER_BLUE"/>
    <property type="match status" value="1"/>
</dbReference>
<dbReference type="InterPro" id="IPR008972">
    <property type="entry name" value="Cupredoxin"/>
</dbReference>
<keyword evidence="2" id="KW-0186">Copper</keyword>
<organism evidence="7 8">
    <name type="scientific">Gossypium gossypioides</name>
    <name type="common">Mexican cotton</name>
    <name type="synonym">Selera gossypioides</name>
    <dbReference type="NCBI Taxonomy" id="34282"/>
    <lineage>
        <taxon>Eukaryota</taxon>
        <taxon>Viridiplantae</taxon>
        <taxon>Streptophyta</taxon>
        <taxon>Embryophyta</taxon>
        <taxon>Tracheophyta</taxon>
        <taxon>Spermatophyta</taxon>
        <taxon>Magnoliopsida</taxon>
        <taxon>eudicotyledons</taxon>
        <taxon>Gunneridae</taxon>
        <taxon>Pentapetalae</taxon>
        <taxon>rosids</taxon>
        <taxon>malvids</taxon>
        <taxon>Malvales</taxon>
        <taxon>Malvaceae</taxon>
        <taxon>Malvoideae</taxon>
        <taxon>Gossypium</taxon>
    </lineage>
</organism>
<dbReference type="Pfam" id="PF02298">
    <property type="entry name" value="Cu_bind_like"/>
    <property type="match status" value="1"/>
</dbReference>
<evidence type="ECO:0000256" key="2">
    <source>
        <dbReference type="ARBA" id="ARBA00023008"/>
    </source>
</evidence>
<evidence type="ECO:0000256" key="4">
    <source>
        <dbReference type="SAM" id="MobiDB-lite"/>
    </source>
</evidence>
<evidence type="ECO:0000256" key="3">
    <source>
        <dbReference type="ARBA" id="ARBA00023180"/>
    </source>
</evidence>
<dbReference type="GO" id="GO:0046872">
    <property type="term" value="F:metal ion binding"/>
    <property type="evidence" value="ECO:0007669"/>
    <property type="project" value="UniProtKB-KW"/>
</dbReference>
<dbReference type="PROSITE" id="PS51485">
    <property type="entry name" value="PHYTOCYANIN"/>
    <property type="match status" value="1"/>
</dbReference>
<feature type="chain" id="PRO_5029547154" description="Phytocyanin domain-containing protein" evidence="5">
    <location>
        <begin position="27"/>
        <end position="191"/>
    </location>
</feature>
<name>A0A7J9CW22_GOSGO</name>
<dbReference type="OrthoDB" id="5421909at2759"/>
<dbReference type="EMBL" id="JABEZY010000013">
    <property type="protein sequence ID" value="MBA0752591.1"/>
    <property type="molecule type" value="Genomic_DNA"/>
</dbReference>
<keyword evidence="3" id="KW-0325">Glycoprotein</keyword>
<comment type="caution">
    <text evidence="7">The sequence shown here is derived from an EMBL/GenBank/DDBJ whole genome shotgun (WGS) entry which is preliminary data.</text>
</comment>
<keyword evidence="1" id="KW-0479">Metal-binding</keyword>
<feature type="signal peptide" evidence="5">
    <location>
        <begin position="1"/>
        <end position="26"/>
    </location>
</feature>
<evidence type="ECO:0000313" key="7">
    <source>
        <dbReference type="EMBL" id="MBA0752591.1"/>
    </source>
</evidence>
<feature type="domain" description="Phytocyanin" evidence="6">
    <location>
        <begin position="27"/>
        <end position="129"/>
    </location>
</feature>
<dbReference type="InterPro" id="IPR003245">
    <property type="entry name" value="Phytocyanin_dom"/>
</dbReference>